<dbReference type="SUPFAM" id="SSF53271">
    <property type="entry name" value="PRTase-like"/>
    <property type="match status" value="2"/>
</dbReference>
<comment type="caution">
    <text evidence="12">The sequence shown here is derived from an EMBL/GenBank/DDBJ whole genome shotgun (WGS) entry which is preliminary data.</text>
</comment>
<evidence type="ECO:0000256" key="5">
    <source>
        <dbReference type="ARBA" id="ARBA00022777"/>
    </source>
</evidence>
<dbReference type="NCBIfam" id="TIGR01251">
    <property type="entry name" value="ribP_PPkin"/>
    <property type="match status" value="1"/>
</dbReference>
<evidence type="ECO:0000259" key="11">
    <source>
        <dbReference type="Pfam" id="PF13793"/>
    </source>
</evidence>
<evidence type="ECO:0000256" key="3">
    <source>
        <dbReference type="ARBA" id="ARBA00022727"/>
    </source>
</evidence>
<keyword evidence="5" id="KW-0418">Kinase</keyword>
<dbReference type="GO" id="GO:0006164">
    <property type="term" value="P:purine nucleotide biosynthetic process"/>
    <property type="evidence" value="ECO:0007669"/>
    <property type="project" value="TreeGrafter"/>
</dbReference>
<protein>
    <recommendedName>
        <fullName evidence="1">ribose-phosphate diphosphokinase</fullName>
        <ecNumber evidence="1">2.7.6.1</ecNumber>
    </recommendedName>
</protein>
<dbReference type="AlphaFoldDB" id="A0A2M7G2E4"/>
<evidence type="ECO:0000256" key="4">
    <source>
        <dbReference type="ARBA" id="ARBA00022741"/>
    </source>
</evidence>
<feature type="region of interest" description="Disordered" evidence="9">
    <location>
        <begin position="1"/>
        <end position="25"/>
    </location>
</feature>
<evidence type="ECO:0000256" key="2">
    <source>
        <dbReference type="ARBA" id="ARBA00022679"/>
    </source>
</evidence>
<evidence type="ECO:0000259" key="10">
    <source>
        <dbReference type="Pfam" id="PF00156"/>
    </source>
</evidence>
<dbReference type="EMBL" id="PFFQ01000045">
    <property type="protein sequence ID" value="PIW15777.1"/>
    <property type="molecule type" value="Genomic_DNA"/>
</dbReference>
<proteinExistence type="inferred from homology"/>
<dbReference type="GO" id="GO:0000287">
    <property type="term" value="F:magnesium ion binding"/>
    <property type="evidence" value="ECO:0007669"/>
    <property type="project" value="InterPro"/>
</dbReference>
<name>A0A2M7G2E4_9BACT</name>
<dbReference type="EC" id="2.7.6.1" evidence="1"/>
<dbReference type="GO" id="GO:0005524">
    <property type="term" value="F:ATP binding"/>
    <property type="evidence" value="ECO:0007669"/>
    <property type="project" value="UniProtKB-KW"/>
</dbReference>
<dbReference type="InterPro" id="IPR000836">
    <property type="entry name" value="PRTase_dom"/>
</dbReference>
<feature type="domain" description="Ribose-phosphate pyrophosphokinase N-terminal" evidence="11">
    <location>
        <begin position="35"/>
        <end position="172"/>
    </location>
</feature>
<evidence type="ECO:0000256" key="1">
    <source>
        <dbReference type="ARBA" id="ARBA00013247"/>
    </source>
</evidence>
<evidence type="ECO:0000256" key="6">
    <source>
        <dbReference type="ARBA" id="ARBA00022840"/>
    </source>
</evidence>
<dbReference type="PANTHER" id="PTHR10210">
    <property type="entry name" value="RIBOSE-PHOSPHATE DIPHOSPHOKINASE FAMILY MEMBER"/>
    <property type="match status" value="1"/>
</dbReference>
<dbReference type="FunFam" id="3.40.50.2020:FF:000014">
    <property type="entry name" value="Ribose-phosphate pyrophosphokinase 1"/>
    <property type="match status" value="1"/>
</dbReference>
<organism evidence="12 13">
    <name type="scientific">bacterium (Candidatus Blackallbacteria) CG17_big_fil_post_rev_8_21_14_2_50_48_46</name>
    <dbReference type="NCBI Taxonomy" id="2014261"/>
    <lineage>
        <taxon>Bacteria</taxon>
        <taxon>Candidatus Blackallbacteria</taxon>
    </lineage>
</organism>
<dbReference type="Pfam" id="PF13793">
    <property type="entry name" value="Pribosyltran_N"/>
    <property type="match status" value="1"/>
</dbReference>
<evidence type="ECO:0000256" key="7">
    <source>
        <dbReference type="ARBA" id="ARBA00049535"/>
    </source>
</evidence>
<feature type="domain" description="Phosphoribosyltransferase" evidence="10">
    <location>
        <begin position="206"/>
        <end position="318"/>
    </location>
</feature>
<comment type="catalytic activity">
    <reaction evidence="7">
        <text>D-ribose 5-phosphate + ATP = 5-phospho-alpha-D-ribose 1-diphosphate + AMP + H(+)</text>
        <dbReference type="Rhea" id="RHEA:15609"/>
        <dbReference type="ChEBI" id="CHEBI:15378"/>
        <dbReference type="ChEBI" id="CHEBI:30616"/>
        <dbReference type="ChEBI" id="CHEBI:58017"/>
        <dbReference type="ChEBI" id="CHEBI:78346"/>
        <dbReference type="ChEBI" id="CHEBI:456215"/>
        <dbReference type="EC" id="2.7.6.1"/>
    </reaction>
</comment>
<dbReference type="GO" id="GO:0016301">
    <property type="term" value="F:kinase activity"/>
    <property type="evidence" value="ECO:0007669"/>
    <property type="project" value="UniProtKB-KW"/>
</dbReference>
<feature type="compositionally biased region" description="Basic residues" evidence="9">
    <location>
        <begin position="15"/>
        <end position="25"/>
    </location>
</feature>
<dbReference type="Gene3D" id="3.40.50.2020">
    <property type="match status" value="2"/>
</dbReference>
<keyword evidence="3 8" id="KW-0545">Nucleotide biosynthesis</keyword>
<dbReference type="GO" id="GO:0002189">
    <property type="term" value="C:ribose phosphate diphosphokinase complex"/>
    <property type="evidence" value="ECO:0007669"/>
    <property type="project" value="TreeGrafter"/>
</dbReference>
<sequence length="373" mass="41910">MSTGQLRLDPDHQRGGHGARKKNRRSRGRLSILACASGNAFAQRLVAHLNHLLDDQYGAQRWEDTCRRSSKEIFFSNNEVKTVITENIRGDDVYIVQCMDDPLVRGAENGENRRTLNDNLMALCTAIDAAYNADAQTITVVIPQYPYSRQERKKERESITARQIAMFLEASGADRVITLDIHAEPVEGFFRSAHFENIHASGPITKHIKQYYDLTDLTLVAPDVGSVQRARHYSLQLGTDLAIVDKQRDYSRPSSIENVRLIGSVEDRNVLIIDDMIATGGTIVSATKLLKENGARDIYLACSLPYFNGAAVEKLDAAVREGYIRKVIGTDAVFHGEAFVEKYDWYEEVSVAKLFADVIFRINQRESVSELLK</sequence>
<dbReference type="InterPro" id="IPR029057">
    <property type="entry name" value="PRTase-like"/>
</dbReference>
<gene>
    <name evidence="12" type="ORF">COW36_16030</name>
</gene>
<dbReference type="SMART" id="SM01400">
    <property type="entry name" value="Pribosyltran_N"/>
    <property type="match status" value="1"/>
</dbReference>
<dbReference type="GO" id="GO:0006015">
    <property type="term" value="P:5-phosphoribose 1-diphosphate biosynthetic process"/>
    <property type="evidence" value="ECO:0007669"/>
    <property type="project" value="TreeGrafter"/>
</dbReference>
<reference evidence="12 13" key="1">
    <citation type="submission" date="2017-09" db="EMBL/GenBank/DDBJ databases">
        <title>Depth-based differentiation of microbial function through sediment-hosted aquifers and enrichment of novel symbionts in the deep terrestrial subsurface.</title>
        <authorList>
            <person name="Probst A.J."/>
            <person name="Ladd B."/>
            <person name="Jarett J.K."/>
            <person name="Geller-Mcgrath D.E."/>
            <person name="Sieber C.M."/>
            <person name="Emerson J.B."/>
            <person name="Anantharaman K."/>
            <person name="Thomas B.C."/>
            <person name="Malmstrom R."/>
            <person name="Stieglmeier M."/>
            <person name="Klingl A."/>
            <person name="Woyke T."/>
            <person name="Ryan C.M."/>
            <person name="Banfield J.F."/>
        </authorList>
    </citation>
    <scope>NUCLEOTIDE SEQUENCE [LARGE SCALE GENOMIC DNA]</scope>
    <source>
        <strain evidence="12">CG17_big_fil_post_rev_8_21_14_2_50_48_46</strain>
    </source>
</reference>
<dbReference type="GO" id="GO:0005737">
    <property type="term" value="C:cytoplasm"/>
    <property type="evidence" value="ECO:0007669"/>
    <property type="project" value="TreeGrafter"/>
</dbReference>
<dbReference type="Proteomes" id="UP000231019">
    <property type="component" value="Unassembled WGS sequence"/>
</dbReference>
<keyword evidence="2" id="KW-0808">Transferase</keyword>
<dbReference type="GO" id="GO:0004749">
    <property type="term" value="F:ribose phosphate diphosphokinase activity"/>
    <property type="evidence" value="ECO:0007669"/>
    <property type="project" value="UniProtKB-EC"/>
</dbReference>
<dbReference type="PANTHER" id="PTHR10210:SF32">
    <property type="entry name" value="RIBOSE-PHOSPHATE PYROPHOSPHOKINASE 2"/>
    <property type="match status" value="1"/>
</dbReference>
<dbReference type="Pfam" id="PF00156">
    <property type="entry name" value="Pribosyltran"/>
    <property type="match status" value="1"/>
</dbReference>
<evidence type="ECO:0000256" key="8">
    <source>
        <dbReference type="RuleBase" id="RU004324"/>
    </source>
</evidence>
<dbReference type="InterPro" id="IPR005946">
    <property type="entry name" value="Rib-P_diPkinase"/>
</dbReference>
<evidence type="ECO:0000256" key="9">
    <source>
        <dbReference type="SAM" id="MobiDB-lite"/>
    </source>
</evidence>
<evidence type="ECO:0000313" key="12">
    <source>
        <dbReference type="EMBL" id="PIW15777.1"/>
    </source>
</evidence>
<evidence type="ECO:0000313" key="13">
    <source>
        <dbReference type="Proteomes" id="UP000231019"/>
    </source>
</evidence>
<dbReference type="CDD" id="cd06223">
    <property type="entry name" value="PRTases_typeI"/>
    <property type="match status" value="1"/>
</dbReference>
<dbReference type="InterPro" id="IPR029099">
    <property type="entry name" value="Pribosyltran_N"/>
</dbReference>
<keyword evidence="4" id="KW-0547">Nucleotide-binding</keyword>
<keyword evidence="6" id="KW-0067">ATP-binding</keyword>
<accession>A0A2M7G2E4</accession>
<comment type="similarity">
    <text evidence="8">Belongs to the ribose-phosphate pyrophosphokinase family.</text>
</comment>